<feature type="active site" description="Nucleophile" evidence="10">
    <location>
        <position position="16"/>
    </location>
</feature>
<keyword evidence="6 10" id="KW-0479">Metal-binding</keyword>
<dbReference type="SFLD" id="SFLDG01129">
    <property type="entry name" value="C1.5:_HAD__Beta-PGM__Phosphata"/>
    <property type="match status" value="1"/>
</dbReference>
<dbReference type="InterPro" id="IPR023214">
    <property type="entry name" value="HAD_sf"/>
</dbReference>
<dbReference type="GO" id="GO:0005975">
    <property type="term" value="P:carbohydrate metabolic process"/>
    <property type="evidence" value="ECO:0007669"/>
    <property type="project" value="InterPro"/>
</dbReference>
<dbReference type="Gene3D" id="3.40.50.1000">
    <property type="entry name" value="HAD superfamily/HAD-like"/>
    <property type="match status" value="1"/>
</dbReference>
<accession>A0A239E9R4</accession>
<dbReference type="GO" id="GO:0046295">
    <property type="term" value="P:glycolate biosynthetic process"/>
    <property type="evidence" value="ECO:0007669"/>
    <property type="project" value="UniProtKB-UniRule"/>
</dbReference>
<evidence type="ECO:0000256" key="7">
    <source>
        <dbReference type="ARBA" id="ARBA00022801"/>
    </source>
</evidence>
<keyword evidence="9 10" id="KW-0119">Carbohydrate metabolism</keyword>
<comment type="cofactor">
    <cofactor evidence="2 10">
        <name>Mg(2+)</name>
        <dbReference type="ChEBI" id="CHEBI:18420"/>
    </cofactor>
</comment>
<comment type="pathway">
    <text evidence="3 10">Organic acid metabolism; glycolate biosynthesis; glycolate from 2-phosphoglycolate: step 1/1.</text>
</comment>
<dbReference type="NCBIfam" id="TIGR01549">
    <property type="entry name" value="HAD-SF-IA-v1"/>
    <property type="match status" value="1"/>
</dbReference>
<keyword evidence="7 10" id="KW-0378">Hydrolase</keyword>
<feature type="binding site" evidence="10">
    <location>
        <position position="16"/>
    </location>
    <ligand>
        <name>Mg(2+)</name>
        <dbReference type="ChEBI" id="CHEBI:18420"/>
    </ligand>
</feature>
<gene>
    <name evidence="11" type="ORF">SAMN06295955_101644</name>
</gene>
<dbReference type="SFLD" id="SFLDS00003">
    <property type="entry name" value="Haloacid_Dehalogenase"/>
    <property type="match status" value="1"/>
</dbReference>
<organism evidence="11 12">
    <name type="scientific">Sphingopyxis indica</name>
    <dbReference type="NCBI Taxonomy" id="436663"/>
    <lineage>
        <taxon>Bacteria</taxon>
        <taxon>Pseudomonadati</taxon>
        <taxon>Pseudomonadota</taxon>
        <taxon>Alphaproteobacteria</taxon>
        <taxon>Sphingomonadales</taxon>
        <taxon>Sphingomonadaceae</taxon>
        <taxon>Sphingopyxis</taxon>
    </lineage>
</organism>
<dbReference type="AlphaFoldDB" id="A0A239E9R4"/>
<protein>
    <recommendedName>
        <fullName evidence="5 10">Phosphoglycolate phosphatase</fullName>
        <shortName evidence="10">PGP</shortName>
        <shortName evidence="10">PGPase</shortName>
        <ecNumber evidence="5 10">3.1.3.18</ecNumber>
    </recommendedName>
</protein>
<dbReference type="InterPro" id="IPR050155">
    <property type="entry name" value="HAD-like_hydrolase_sf"/>
</dbReference>
<feature type="binding site" evidence="10">
    <location>
        <position position="18"/>
    </location>
    <ligand>
        <name>Mg(2+)</name>
        <dbReference type="ChEBI" id="CHEBI:18420"/>
    </ligand>
</feature>
<dbReference type="PANTHER" id="PTHR43434:SF1">
    <property type="entry name" value="PHOSPHOGLYCOLATE PHOSPHATASE"/>
    <property type="match status" value="1"/>
</dbReference>
<comment type="similarity">
    <text evidence="4 10">Belongs to the HAD-like hydrolase superfamily. CbbY/CbbZ/Gph/YieH family.</text>
</comment>
<dbReference type="GO" id="GO:0006281">
    <property type="term" value="P:DNA repair"/>
    <property type="evidence" value="ECO:0007669"/>
    <property type="project" value="TreeGrafter"/>
</dbReference>
<evidence type="ECO:0000313" key="11">
    <source>
        <dbReference type="EMBL" id="SNS40662.1"/>
    </source>
</evidence>
<dbReference type="InterPro" id="IPR006439">
    <property type="entry name" value="HAD-SF_hydro_IA"/>
</dbReference>
<dbReference type="Pfam" id="PF13419">
    <property type="entry name" value="HAD_2"/>
    <property type="match status" value="1"/>
</dbReference>
<evidence type="ECO:0000256" key="6">
    <source>
        <dbReference type="ARBA" id="ARBA00022723"/>
    </source>
</evidence>
<dbReference type="Proteomes" id="UP000198339">
    <property type="component" value="Unassembled WGS sequence"/>
</dbReference>
<comment type="function">
    <text evidence="10">Specifically catalyzes the dephosphorylation of 2-phosphoglycolate. Is involved in the dissimilation of the intracellular 2-phosphoglycolate formed during the DNA repair of 3'-phosphoglycolate ends, a major class of DNA lesions induced by oxidative stress.</text>
</comment>
<evidence type="ECO:0000256" key="2">
    <source>
        <dbReference type="ARBA" id="ARBA00001946"/>
    </source>
</evidence>
<dbReference type="SUPFAM" id="SSF56784">
    <property type="entry name" value="HAD-like"/>
    <property type="match status" value="1"/>
</dbReference>
<proteinExistence type="inferred from homology"/>
<comment type="catalytic activity">
    <reaction evidence="1 10">
        <text>2-phosphoglycolate + H2O = glycolate + phosphate</text>
        <dbReference type="Rhea" id="RHEA:14369"/>
        <dbReference type="ChEBI" id="CHEBI:15377"/>
        <dbReference type="ChEBI" id="CHEBI:29805"/>
        <dbReference type="ChEBI" id="CHEBI:43474"/>
        <dbReference type="ChEBI" id="CHEBI:58033"/>
        <dbReference type="EC" id="3.1.3.18"/>
    </reaction>
</comment>
<evidence type="ECO:0000256" key="5">
    <source>
        <dbReference type="ARBA" id="ARBA00013078"/>
    </source>
</evidence>
<keyword evidence="12" id="KW-1185">Reference proteome</keyword>
<dbReference type="UniPathway" id="UPA00865">
    <property type="reaction ID" value="UER00834"/>
</dbReference>
<dbReference type="Gene3D" id="1.10.150.240">
    <property type="entry name" value="Putative phosphatase, domain 2"/>
    <property type="match status" value="1"/>
</dbReference>
<keyword evidence="8 10" id="KW-0460">Magnesium</keyword>
<reference evidence="11 12" key="1">
    <citation type="submission" date="2017-06" db="EMBL/GenBank/DDBJ databases">
        <authorList>
            <person name="Kim H.J."/>
            <person name="Triplett B.A."/>
        </authorList>
    </citation>
    <scope>NUCLEOTIDE SEQUENCE [LARGE SCALE GENOMIC DNA]</scope>
    <source>
        <strain evidence="11 12">DS15</strain>
    </source>
</reference>
<evidence type="ECO:0000256" key="10">
    <source>
        <dbReference type="HAMAP-Rule" id="MF_00495"/>
    </source>
</evidence>
<dbReference type="GO" id="GO:0046872">
    <property type="term" value="F:metal ion binding"/>
    <property type="evidence" value="ECO:0007669"/>
    <property type="project" value="UniProtKB-KW"/>
</dbReference>
<evidence type="ECO:0000256" key="3">
    <source>
        <dbReference type="ARBA" id="ARBA00004818"/>
    </source>
</evidence>
<dbReference type="PANTHER" id="PTHR43434">
    <property type="entry name" value="PHOSPHOGLYCOLATE PHOSPHATASE"/>
    <property type="match status" value="1"/>
</dbReference>
<dbReference type="GO" id="GO:0008967">
    <property type="term" value="F:phosphoglycolate phosphatase activity"/>
    <property type="evidence" value="ECO:0007669"/>
    <property type="project" value="UniProtKB-UniRule"/>
</dbReference>
<name>A0A239E9R4_9SPHN</name>
<sequence>MSPAMHDFPFAIVGFDLDGTLVDSVGDIAAALNHALAVAGRDPLDVEAVRPMIGLGTAHLLEQGLTATGGIPDDSGHLYRELIAYYETHVAERTRLFPGAVEALDRLAALGVKTAVVTNKLERLARDLLDALGIAGRMAAIVGGDTLGPGKAKPSPAPVRAMIAACGGGRTAFVGDSIHDVMAARGAGATSVAVDFGQLHHPVGDLGADHVIGDYAELVPLLARL</sequence>
<dbReference type="GO" id="GO:0005829">
    <property type="term" value="C:cytosol"/>
    <property type="evidence" value="ECO:0007669"/>
    <property type="project" value="TreeGrafter"/>
</dbReference>
<evidence type="ECO:0000256" key="4">
    <source>
        <dbReference type="ARBA" id="ARBA00006171"/>
    </source>
</evidence>
<feature type="binding site" evidence="10">
    <location>
        <position position="176"/>
    </location>
    <ligand>
        <name>Mg(2+)</name>
        <dbReference type="ChEBI" id="CHEBI:18420"/>
    </ligand>
</feature>
<evidence type="ECO:0000313" key="12">
    <source>
        <dbReference type="Proteomes" id="UP000198339"/>
    </source>
</evidence>
<evidence type="ECO:0000256" key="9">
    <source>
        <dbReference type="ARBA" id="ARBA00023277"/>
    </source>
</evidence>
<evidence type="ECO:0000256" key="1">
    <source>
        <dbReference type="ARBA" id="ARBA00000830"/>
    </source>
</evidence>
<dbReference type="InterPro" id="IPR036412">
    <property type="entry name" value="HAD-like_sf"/>
</dbReference>
<dbReference type="EC" id="3.1.3.18" evidence="5 10"/>
<dbReference type="HAMAP" id="MF_00495">
    <property type="entry name" value="GPH_hydrolase_bact"/>
    <property type="match status" value="1"/>
</dbReference>
<dbReference type="InterPro" id="IPR041492">
    <property type="entry name" value="HAD_2"/>
</dbReference>
<evidence type="ECO:0000256" key="8">
    <source>
        <dbReference type="ARBA" id="ARBA00022842"/>
    </source>
</evidence>
<dbReference type="InterPro" id="IPR037512">
    <property type="entry name" value="PGPase_prok"/>
</dbReference>
<dbReference type="EMBL" id="FZPA01000001">
    <property type="protein sequence ID" value="SNS40662.1"/>
    <property type="molecule type" value="Genomic_DNA"/>
</dbReference>
<dbReference type="InterPro" id="IPR023198">
    <property type="entry name" value="PGP-like_dom2"/>
</dbReference>